<reference evidence="3" key="1">
    <citation type="submission" date="2021-03" db="EMBL/GenBank/DDBJ databases">
        <title>Complete Genome of Pseudoalteromonas xiamenensis STKMTI.2, a new potential marine bacterium producing anti-Vibrio compounds.</title>
        <authorList>
            <person name="Handayani D.P."/>
            <person name="Isnansetyo A."/>
            <person name="Istiqomah I."/>
            <person name="Jumina J."/>
        </authorList>
    </citation>
    <scope>NUCLEOTIDE SEQUENCE</scope>
    <source>
        <strain evidence="3">STKMTI.2</strain>
        <plasmid evidence="3">unnamed5</plasmid>
    </source>
</reference>
<dbReference type="InterPro" id="IPR036928">
    <property type="entry name" value="AS_sf"/>
</dbReference>
<dbReference type="KEGG" id="pxi:J5O05_19315"/>
<name>A0A975HMY8_9GAMM</name>
<gene>
    <name evidence="3" type="ORF">J5O05_19315</name>
</gene>
<evidence type="ECO:0000313" key="3">
    <source>
        <dbReference type="EMBL" id="QTH73616.1"/>
    </source>
</evidence>
<feature type="signal peptide" evidence="1">
    <location>
        <begin position="1"/>
        <end position="22"/>
    </location>
</feature>
<keyword evidence="1" id="KW-0732">Signal</keyword>
<evidence type="ECO:0000259" key="2">
    <source>
        <dbReference type="Pfam" id="PF01425"/>
    </source>
</evidence>
<keyword evidence="3" id="KW-0614">Plasmid</keyword>
<sequence length="488" mass="53109">MLRVWLKFLIACILCFSFTSSAKESDLHELTISKLQSLRSTQAVTYEQVVQYYLNRIKALDPKLNSVVAIDPNAIAIAKQKDLIFNKGNATGMLFGVPILVKDNIDVAGLPTTVGAKALSQNIAKADASIIAKLRKEGAIILGKTNLSEWANFKSMQSSSGFSAIGGQTRNPYNLQYTPCGSSSGSAVAVAADLTLIAIGTETDGSILCPASMTGIVGIKPTNYKISKRGIVPLAKSQDTAGPMARTVEDATLVYSAITDDISVSLTSNVDYKWLSLGLLNSMQSFYSEHMSALVETLDKFAIRGTKIYNHLPFEQRDVLMNAEMEVLMFEFQRDINDYLSKQSHLPVKNLEQLILFNKAHGDTKQDLLESANAFTDKDKYSLSQIIVQEFALQQLKKLQEKYKIDVFMAPTTGKPWKIDEVNGDSFTGSSTWLAAMIGGPAVTVPLQMIEGIPSGLTFFGLPGDDAKVLAVAAQFEKLVPARVPPAI</sequence>
<keyword evidence="4" id="KW-1185">Reference proteome</keyword>
<dbReference type="Gene3D" id="3.90.1300.10">
    <property type="entry name" value="Amidase signature (AS) domain"/>
    <property type="match status" value="1"/>
</dbReference>
<dbReference type="Pfam" id="PF01425">
    <property type="entry name" value="Amidase"/>
    <property type="match status" value="1"/>
</dbReference>
<dbReference type="PANTHER" id="PTHR42678">
    <property type="entry name" value="AMIDASE"/>
    <property type="match status" value="1"/>
</dbReference>
<feature type="domain" description="Amidase" evidence="2">
    <location>
        <begin position="49"/>
        <end position="470"/>
    </location>
</feature>
<accession>A0A975HMY8</accession>
<feature type="chain" id="PRO_5036687657" evidence="1">
    <location>
        <begin position="23"/>
        <end position="488"/>
    </location>
</feature>
<dbReference type="Proteomes" id="UP000664904">
    <property type="component" value="Plasmid unnamed5"/>
</dbReference>
<evidence type="ECO:0000256" key="1">
    <source>
        <dbReference type="SAM" id="SignalP"/>
    </source>
</evidence>
<dbReference type="InterPro" id="IPR023631">
    <property type="entry name" value="Amidase_dom"/>
</dbReference>
<proteinExistence type="predicted"/>
<dbReference type="SUPFAM" id="SSF75304">
    <property type="entry name" value="Amidase signature (AS) enzymes"/>
    <property type="match status" value="1"/>
</dbReference>
<organism evidence="3 4">
    <name type="scientific">Pseudoalteromonas xiamenensis</name>
    <dbReference type="NCBI Taxonomy" id="882626"/>
    <lineage>
        <taxon>Bacteria</taxon>
        <taxon>Pseudomonadati</taxon>
        <taxon>Pseudomonadota</taxon>
        <taxon>Gammaproteobacteria</taxon>
        <taxon>Alteromonadales</taxon>
        <taxon>Pseudoalteromonadaceae</taxon>
        <taxon>Pseudoalteromonas</taxon>
    </lineage>
</organism>
<dbReference type="PANTHER" id="PTHR42678:SF34">
    <property type="entry name" value="OS04G0183300 PROTEIN"/>
    <property type="match status" value="1"/>
</dbReference>
<dbReference type="AlphaFoldDB" id="A0A975HMY8"/>
<geneLocation type="plasmid" evidence="3 4">
    <name>unnamed5</name>
</geneLocation>
<protein>
    <submittedName>
        <fullName evidence="3">Amidase</fullName>
    </submittedName>
</protein>
<dbReference type="RefSeq" id="WP_208845237.1">
    <property type="nucleotide sequence ID" value="NZ_CP072135.1"/>
</dbReference>
<evidence type="ECO:0000313" key="4">
    <source>
        <dbReference type="Proteomes" id="UP000664904"/>
    </source>
</evidence>
<dbReference type="EMBL" id="CP072135">
    <property type="protein sequence ID" value="QTH73616.1"/>
    <property type="molecule type" value="Genomic_DNA"/>
</dbReference>